<comment type="caution">
    <text evidence="2">The sequence shown here is derived from an EMBL/GenBank/DDBJ whole genome shotgun (WGS) entry which is preliminary data.</text>
</comment>
<evidence type="ECO:0000259" key="1">
    <source>
        <dbReference type="Pfam" id="PF02129"/>
    </source>
</evidence>
<dbReference type="Pfam" id="PF02129">
    <property type="entry name" value="Peptidase_S15"/>
    <property type="match status" value="1"/>
</dbReference>
<evidence type="ECO:0000313" key="2">
    <source>
        <dbReference type="EMBL" id="KAG9456689.1"/>
    </source>
</evidence>
<dbReference type="Gene3D" id="3.40.50.1820">
    <property type="entry name" value="alpha/beta hydrolase"/>
    <property type="match status" value="1"/>
</dbReference>
<dbReference type="AlphaFoldDB" id="A0AAV7F6V6"/>
<accession>A0AAV7F6V6</accession>
<name>A0AAV7F6V6_ARIFI</name>
<dbReference type="GO" id="GO:0016787">
    <property type="term" value="F:hydrolase activity"/>
    <property type="evidence" value="ECO:0007669"/>
    <property type="project" value="InterPro"/>
</dbReference>
<dbReference type="SUPFAM" id="SSF53474">
    <property type="entry name" value="alpha/beta-Hydrolases"/>
    <property type="match status" value="1"/>
</dbReference>
<dbReference type="PANTHER" id="PTHR42103">
    <property type="entry name" value="ALPHA/BETA-HYDROLASES SUPERFAMILY PROTEIN"/>
    <property type="match status" value="1"/>
</dbReference>
<gene>
    <name evidence="2" type="ORF">H6P81_001197</name>
</gene>
<keyword evidence="3" id="KW-1185">Reference proteome</keyword>
<reference evidence="2 3" key="1">
    <citation type="submission" date="2021-07" db="EMBL/GenBank/DDBJ databases">
        <title>The Aristolochia fimbriata genome: insights into angiosperm evolution, floral development and chemical biosynthesis.</title>
        <authorList>
            <person name="Jiao Y."/>
        </authorList>
    </citation>
    <scope>NUCLEOTIDE SEQUENCE [LARGE SCALE GENOMIC DNA]</scope>
    <source>
        <strain evidence="2">IBCAS-2021</strain>
        <tissue evidence="2">Leaf</tissue>
    </source>
</reference>
<dbReference type="InterPro" id="IPR029058">
    <property type="entry name" value="AB_hydrolase_fold"/>
</dbReference>
<protein>
    <recommendedName>
        <fullName evidence="1">Xaa-Pro dipeptidyl-peptidase-like domain-containing protein</fullName>
    </recommendedName>
</protein>
<feature type="domain" description="Xaa-Pro dipeptidyl-peptidase-like" evidence="1">
    <location>
        <begin position="18"/>
        <end position="123"/>
    </location>
</feature>
<dbReference type="PANTHER" id="PTHR42103:SF2">
    <property type="entry name" value="AB HYDROLASE-1 DOMAIN-CONTAINING PROTEIN"/>
    <property type="match status" value="1"/>
</dbReference>
<organism evidence="2 3">
    <name type="scientific">Aristolochia fimbriata</name>
    <name type="common">White veined hardy Dutchman's pipe vine</name>
    <dbReference type="NCBI Taxonomy" id="158543"/>
    <lineage>
        <taxon>Eukaryota</taxon>
        <taxon>Viridiplantae</taxon>
        <taxon>Streptophyta</taxon>
        <taxon>Embryophyta</taxon>
        <taxon>Tracheophyta</taxon>
        <taxon>Spermatophyta</taxon>
        <taxon>Magnoliopsida</taxon>
        <taxon>Magnoliidae</taxon>
        <taxon>Piperales</taxon>
        <taxon>Aristolochiaceae</taxon>
        <taxon>Aristolochia</taxon>
    </lineage>
</organism>
<evidence type="ECO:0000313" key="3">
    <source>
        <dbReference type="Proteomes" id="UP000825729"/>
    </source>
</evidence>
<proteinExistence type="predicted"/>
<dbReference type="InterPro" id="IPR000383">
    <property type="entry name" value="Xaa-Pro-like_dom"/>
</dbReference>
<dbReference type="Proteomes" id="UP000825729">
    <property type="component" value="Unassembled WGS sequence"/>
</dbReference>
<dbReference type="EMBL" id="JAINDJ010000002">
    <property type="protein sequence ID" value="KAG9456689.1"/>
    <property type="molecule type" value="Genomic_DNA"/>
</dbReference>
<sequence length="263" mass="27805">MTTTSTFTVDSCKIETPDGVKLHARIFKPVDVADDLVILLVHPFSLLGGSQGLLRGIAAGLADRGHTAVTFDTRGAGKSSGRASLTGFSEIRDVIAVCKWVCDNLSTRRILLVGSSAGAPISGSAVDQVEEVVGYVSLGYPFGWTASILFGRHHKAILQSPKPKLFVMGTQDGFTSVKQLQNKLKSAAGHVETHLLEGHGQGPNVQPVGSGVERGTSQQQLVSCGPLSFIATFDKISLGNQSVDISSNNANQIRLRCHEGISL</sequence>